<proteinExistence type="predicted"/>
<organism evidence="1 2">
    <name type="scientific">Actinoplanes lutulentus</name>
    <dbReference type="NCBI Taxonomy" id="1287878"/>
    <lineage>
        <taxon>Bacteria</taxon>
        <taxon>Bacillati</taxon>
        <taxon>Actinomycetota</taxon>
        <taxon>Actinomycetes</taxon>
        <taxon>Micromonosporales</taxon>
        <taxon>Micromonosporaceae</taxon>
        <taxon>Actinoplanes</taxon>
    </lineage>
</organism>
<comment type="caution">
    <text evidence="1">The sequence shown here is derived from an EMBL/GenBank/DDBJ whole genome shotgun (WGS) entry which is preliminary data.</text>
</comment>
<dbReference type="Pfam" id="PF11209">
    <property type="entry name" value="LmeA"/>
    <property type="match status" value="1"/>
</dbReference>
<dbReference type="OrthoDB" id="3215846at2"/>
<sequence length="245" mass="25697">MRRRLLTVVVVLVLLLLGGALVLDRVGKSYAERELADRIAAEVASQNATSASPDVTIDGFPFLTQVAAGDYQQVNIALPDFAAPNGAGGTVKMSLLDISAQDVRAPLSTLRNGGDVIAGAVSGAGTIGYEEITTLVNQDGLKLAEKDGKLNATVQLDIPGQKPIEITGTTDLTVENGSIRVRFSEVTSKDLPALPFLQNMIKALAYDLKIPELPLNLVVREVEALPEGLRVTAGAENVNLSAGGL</sequence>
<evidence type="ECO:0008006" key="3">
    <source>
        <dbReference type="Google" id="ProtNLM"/>
    </source>
</evidence>
<dbReference type="AlphaFoldDB" id="A0A327ZD53"/>
<protein>
    <recommendedName>
        <fullName evidence="3">DUF2993 family protein</fullName>
    </recommendedName>
</protein>
<evidence type="ECO:0000313" key="2">
    <source>
        <dbReference type="Proteomes" id="UP000249341"/>
    </source>
</evidence>
<dbReference type="RefSeq" id="WP_111649761.1">
    <property type="nucleotide sequence ID" value="NZ_JACHWI010000005.1"/>
</dbReference>
<dbReference type="InterPro" id="IPR021373">
    <property type="entry name" value="DUF2993"/>
</dbReference>
<dbReference type="EMBL" id="QLMJ01000006">
    <property type="protein sequence ID" value="RAK37849.1"/>
    <property type="molecule type" value="Genomic_DNA"/>
</dbReference>
<gene>
    <name evidence="1" type="ORF">B0I29_106118</name>
</gene>
<accession>A0A327ZD53</accession>
<keyword evidence="2" id="KW-1185">Reference proteome</keyword>
<name>A0A327ZD53_9ACTN</name>
<dbReference type="Proteomes" id="UP000249341">
    <property type="component" value="Unassembled WGS sequence"/>
</dbReference>
<reference evidence="1 2" key="1">
    <citation type="submission" date="2018-06" db="EMBL/GenBank/DDBJ databases">
        <title>Genomic Encyclopedia of Type Strains, Phase III (KMG-III): the genomes of soil and plant-associated and newly described type strains.</title>
        <authorList>
            <person name="Whitman W."/>
        </authorList>
    </citation>
    <scope>NUCLEOTIDE SEQUENCE [LARGE SCALE GENOMIC DNA]</scope>
    <source>
        <strain evidence="1 2">CGMCC 4.7090</strain>
    </source>
</reference>
<evidence type="ECO:0000313" key="1">
    <source>
        <dbReference type="EMBL" id="RAK37849.1"/>
    </source>
</evidence>